<comment type="similarity">
    <text evidence="2">Belongs to the CPA3 antiporters (TC 2.A.63) subunit A family.</text>
</comment>
<dbReference type="InterPro" id="IPR001750">
    <property type="entry name" value="ND/Mrp_TM"/>
</dbReference>
<keyword evidence="12" id="KW-0560">Oxidoreductase</keyword>
<evidence type="ECO:0000256" key="6">
    <source>
        <dbReference type="ARBA" id="ARBA00022989"/>
    </source>
</evidence>
<dbReference type="EMBL" id="JBHRZT010000072">
    <property type="protein sequence ID" value="MFC3885571.1"/>
    <property type="molecule type" value="Genomic_DNA"/>
</dbReference>
<evidence type="ECO:0000256" key="3">
    <source>
        <dbReference type="ARBA" id="ARBA00022448"/>
    </source>
</evidence>
<evidence type="ECO:0000313" key="12">
    <source>
        <dbReference type="EMBL" id="MFC3885571.1"/>
    </source>
</evidence>
<feature type="transmembrane region" description="Helical" evidence="8">
    <location>
        <begin position="155"/>
        <end position="177"/>
    </location>
</feature>
<protein>
    <recommendedName>
        <fullName evidence="8">Probable inorganic carbon transporter subunit DabB</fullName>
    </recommendedName>
</protein>
<keyword evidence="5 8" id="KW-0812">Transmembrane</keyword>
<keyword evidence="6 8" id="KW-1133">Transmembrane helix</keyword>
<organism evidence="12 13">
    <name type="scientific">Bacillus songklensis</name>
    <dbReference type="NCBI Taxonomy" id="1069116"/>
    <lineage>
        <taxon>Bacteria</taxon>
        <taxon>Bacillati</taxon>
        <taxon>Bacillota</taxon>
        <taxon>Bacilli</taxon>
        <taxon>Bacillales</taxon>
        <taxon>Bacillaceae</taxon>
        <taxon>Bacillus</taxon>
    </lineage>
</organism>
<feature type="transmembrane region" description="Helical" evidence="8">
    <location>
        <begin position="239"/>
        <end position="260"/>
    </location>
</feature>
<dbReference type="GO" id="GO:0050136">
    <property type="term" value="F:NADH dehydrogenase (quinone) (non-electrogenic) activity"/>
    <property type="evidence" value="ECO:0007669"/>
    <property type="project" value="UniProtKB-EC"/>
</dbReference>
<evidence type="ECO:0000256" key="2">
    <source>
        <dbReference type="ARBA" id="ARBA00008483"/>
    </source>
</evidence>
<feature type="transmembrane region" description="Helical" evidence="8">
    <location>
        <begin position="299"/>
        <end position="323"/>
    </location>
</feature>
<sequence>MLVSLHFVSLPTAFFILLAVSVLSALFLLYPRVPLNFVRIHVGIISFPPIVALLALVFNNGSVIFGPWRLDSLSWLLALFVLTIGLIVQRYSVRYLLGDRSYRKYFALLTLTTVADSVAWLSDDLRWLLVCWGATLLGLTLLIRLKKEWQVARNAAALSGRLFAFSWLILLLAIIWVTQAAGHWQLSLILTQNSLAQLGSWERTCINLLLIVAVVIPAAQWPFQRWLLDSVVAPTPVSAVMHAGIVNAGGIMLTRFAPLFSGDAAQIILLVLSSISVLMGTGIMLVQVDYKRQLVGSTIAQMGFMLIQCALGAYLAAIIHAVLHGLFKSTLFLQAGSAIRHNESMSRTTRPSSFLWTITGSVLGLLVGIGYWLTSPEEAYQLISALILGWSVSFAWTQLVAFGYGRIGRIAGFSLFAGMAIVFNIIHTAFYRLLHETVQKGIQPPTPTAIFLMFTLLAGSAIGAWLARNRSSTSFAIIYLWLVRLGEPHNDLVESHPKYLAQSLSRGGNLR</sequence>
<evidence type="ECO:0000256" key="1">
    <source>
        <dbReference type="ARBA" id="ARBA00004651"/>
    </source>
</evidence>
<feature type="domain" description="NADH-Ubiquinone oxidoreductase (complex I) chain 5 N-terminal" evidence="11">
    <location>
        <begin position="69"/>
        <end position="106"/>
    </location>
</feature>
<reference evidence="13" key="1">
    <citation type="journal article" date="2019" name="Int. J. Syst. Evol. Microbiol.">
        <title>The Global Catalogue of Microorganisms (GCM) 10K type strain sequencing project: providing services to taxonomists for standard genome sequencing and annotation.</title>
        <authorList>
            <consortium name="The Broad Institute Genomics Platform"/>
            <consortium name="The Broad Institute Genome Sequencing Center for Infectious Disease"/>
            <person name="Wu L."/>
            <person name="Ma J."/>
        </authorList>
    </citation>
    <scope>NUCLEOTIDE SEQUENCE [LARGE SCALE GENOMIC DNA]</scope>
    <source>
        <strain evidence="13">CCUG 61889</strain>
    </source>
</reference>
<dbReference type="InterPro" id="IPR046396">
    <property type="entry name" value="Transporter_DabB"/>
</dbReference>
<gene>
    <name evidence="8" type="primary">dabB</name>
    <name evidence="12" type="ORF">ACFOU2_19690</name>
</gene>
<comment type="caution">
    <text evidence="12">The sequence shown here is derived from an EMBL/GenBank/DDBJ whole genome shotgun (WGS) entry which is preliminary data.</text>
</comment>
<keyword evidence="13" id="KW-1185">Reference proteome</keyword>
<evidence type="ECO:0000259" key="11">
    <source>
        <dbReference type="Pfam" id="PF00662"/>
    </source>
</evidence>
<dbReference type="PRINTS" id="PR01434">
    <property type="entry name" value="NADHDHGNASE5"/>
</dbReference>
<dbReference type="PANTHER" id="PTHR42829:SF1">
    <property type="entry name" value="INORGANIC CARBON TRANSPORTER SUBUNIT DABB-RELATED"/>
    <property type="match status" value="1"/>
</dbReference>
<feature type="transmembrane region" description="Helical" evidence="8">
    <location>
        <begin position="267"/>
        <end position="287"/>
    </location>
</feature>
<feature type="transmembrane region" description="Helical" evidence="8">
    <location>
        <begin position="413"/>
        <end position="434"/>
    </location>
</feature>
<evidence type="ECO:0000256" key="8">
    <source>
        <dbReference type="HAMAP-Rule" id="MF_00862"/>
    </source>
</evidence>
<proteinExistence type="inferred from homology"/>
<dbReference type="RefSeq" id="WP_377917980.1">
    <property type="nucleotide sequence ID" value="NZ_JBHRZT010000072.1"/>
</dbReference>
<dbReference type="HAMAP" id="MF_00862">
    <property type="entry name" value="DabB"/>
    <property type="match status" value="1"/>
</dbReference>
<comment type="similarity">
    <text evidence="8">Belongs to the inorganic carbon transporter (TC 9.A.2) DabB family.</text>
</comment>
<keyword evidence="7 8" id="KW-0472">Membrane</keyword>
<feature type="transmembrane region" description="Helical" evidence="8">
    <location>
        <begin position="379"/>
        <end position="401"/>
    </location>
</feature>
<evidence type="ECO:0000256" key="7">
    <source>
        <dbReference type="ARBA" id="ARBA00023136"/>
    </source>
</evidence>
<evidence type="ECO:0000256" key="4">
    <source>
        <dbReference type="ARBA" id="ARBA00022475"/>
    </source>
</evidence>
<evidence type="ECO:0000256" key="5">
    <source>
        <dbReference type="ARBA" id="ARBA00022692"/>
    </source>
</evidence>
<keyword evidence="3 8" id="KW-0813">Transport</keyword>
<keyword evidence="4 8" id="KW-1003">Cell membrane</keyword>
<dbReference type="NCBIfam" id="NF006373">
    <property type="entry name" value="PRK08601.1"/>
    <property type="match status" value="1"/>
</dbReference>
<feature type="domain" description="NADH:quinone oxidoreductase/Mrp antiporter transmembrane" evidence="10">
    <location>
        <begin position="122"/>
        <end position="403"/>
    </location>
</feature>
<evidence type="ECO:0000259" key="10">
    <source>
        <dbReference type="Pfam" id="PF00361"/>
    </source>
</evidence>
<dbReference type="Proteomes" id="UP001595752">
    <property type="component" value="Unassembled WGS sequence"/>
</dbReference>
<dbReference type="PANTHER" id="PTHR42829">
    <property type="entry name" value="NADH-UBIQUINONE OXIDOREDUCTASE CHAIN 5"/>
    <property type="match status" value="1"/>
</dbReference>
<feature type="transmembrane region" description="Helical" evidence="8">
    <location>
        <begin position="105"/>
        <end position="121"/>
    </location>
</feature>
<dbReference type="InterPro" id="IPR001516">
    <property type="entry name" value="Proton_antipo_N"/>
</dbReference>
<feature type="transmembrane region" description="Helical" evidence="8">
    <location>
        <begin position="73"/>
        <end position="93"/>
    </location>
</feature>
<feature type="transmembrane region" description="Helical" evidence="8">
    <location>
        <begin position="37"/>
        <end position="58"/>
    </location>
</feature>
<feature type="transmembrane region" description="Helical" evidence="8">
    <location>
        <begin position="446"/>
        <end position="467"/>
    </location>
</feature>
<feature type="transmembrane region" description="Helical" evidence="8">
    <location>
        <begin position="354"/>
        <end position="373"/>
    </location>
</feature>
<feature type="transmembrane region" description="Helical" evidence="8">
    <location>
        <begin position="12"/>
        <end position="30"/>
    </location>
</feature>
<comment type="function">
    <text evidence="8">Part of an energy-coupled inorganic carbon pump.</text>
</comment>
<dbReference type="InterPro" id="IPR003945">
    <property type="entry name" value="NU5C-like"/>
</dbReference>
<dbReference type="Pfam" id="PF00662">
    <property type="entry name" value="Proton_antipo_N"/>
    <property type="match status" value="1"/>
</dbReference>
<evidence type="ECO:0000256" key="9">
    <source>
        <dbReference type="RuleBase" id="RU000320"/>
    </source>
</evidence>
<feature type="transmembrane region" description="Helical" evidence="8">
    <location>
        <begin position="127"/>
        <end position="143"/>
    </location>
</feature>
<name>A0ABV8B850_9BACI</name>
<dbReference type="Pfam" id="PF00361">
    <property type="entry name" value="Proton_antipo_M"/>
    <property type="match status" value="1"/>
</dbReference>
<comment type="subunit">
    <text evidence="8">Forms a complex with DabA.</text>
</comment>
<comment type="subcellular location">
    <subcellularLocation>
        <location evidence="1 8">Cell membrane</location>
        <topology evidence="1 8">Multi-pass membrane protein</topology>
    </subcellularLocation>
    <subcellularLocation>
        <location evidence="9">Membrane</location>
        <topology evidence="9">Multi-pass membrane protein</topology>
    </subcellularLocation>
</comment>
<accession>A0ABV8B850</accession>
<evidence type="ECO:0000313" key="13">
    <source>
        <dbReference type="Proteomes" id="UP001595752"/>
    </source>
</evidence>